<dbReference type="Proteomes" id="UP000002358">
    <property type="component" value="Chromosome 5"/>
</dbReference>
<dbReference type="PANTHER" id="PTHR16116:SF5">
    <property type="entry name" value="ZINC FINGER PROTEIN 839"/>
    <property type="match status" value="1"/>
</dbReference>
<feature type="compositionally biased region" description="Basic residues" evidence="2">
    <location>
        <begin position="626"/>
        <end position="637"/>
    </location>
</feature>
<reference evidence="4" key="1">
    <citation type="submission" date="2021-01" db="UniProtKB">
        <authorList>
            <consortium name="EnsemblMetazoa"/>
        </authorList>
    </citation>
    <scope>IDENTIFICATION</scope>
</reference>
<keyword evidence="1" id="KW-0479">Metal-binding</keyword>
<keyword evidence="1" id="KW-0863">Zinc-finger</keyword>
<feature type="compositionally biased region" description="Polar residues" evidence="2">
    <location>
        <begin position="455"/>
        <end position="467"/>
    </location>
</feature>
<feature type="region of interest" description="Disordered" evidence="2">
    <location>
        <begin position="446"/>
        <end position="467"/>
    </location>
</feature>
<dbReference type="GO" id="GO:0008270">
    <property type="term" value="F:zinc ion binding"/>
    <property type="evidence" value="ECO:0007669"/>
    <property type="project" value="UniProtKB-KW"/>
</dbReference>
<name>A0A7M7H4R8_NASVI</name>
<keyword evidence="5" id="KW-1185">Reference proteome</keyword>
<dbReference type="InterPro" id="IPR031885">
    <property type="entry name" value="DUF4764"/>
</dbReference>
<protein>
    <recommendedName>
        <fullName evidence="3">C2H2-type domain-containing protein</fullName>
    </recommendedName>
</protein>
<feature type="compositionally biased region" description="Polar residues" evidence="2">
    <location>
        <begin position="548"/>
        <end position="558"/>
    </location>
</feature>
<evidence type="ECO:0000256" key="1">
    <source>
        <dbReference type="PROSITE-ProRule" id="PRU00042"/>
    </source>
</evidence>
<accession>A0A7M7H4R8</accession>
<feature type="compositionally biased region" description="Basic residues" evidence="2">
    <location>
        <begin position="668"/>
        <end position="680"/>
    </location>
</feature>
<feature type="region of interest" description="Disordered" evidence="2">
    <location>
        <begin position="539"/>
        <end position="558"/>
    </location>
</feature>
<feature type="region of interest" description="Disordered" evidence="2">
    <location>
        <begin position="164"/>
        <end position="188"/>
    </location>
</feature>
<evidence type="ECO:0000313" key="5">
    <source>
        <dbReference type="Proteomes" id="UP000002358"/>
    </source>
</evidence>
<dbReference type="InParanoid" id="A0A7M7H4R8"/>
<evidence type="ECO:0000313" key="4">
    <source>
        <dbReference type="EnsemblMetazoa" id="XP_008204156"/>
    </source>
</evidence>
<dbReference type="OrthoDB" id="5981545at2759"/>
<dbReference type="PROSITE" id="PS00028">
    <property type="entry name" value="ZINC_FINGER_C2H2_1"/>
    <property type="match status" value="1"/>
</dbReference>
<evidence type="ECO:0000256" key="2">
    <source>
        <dbReference type="SAM" id="MobiDB-lite"/>
    </source>
</evidence>
<sequence length="1306" mass="144418">MTDIGASAAVFTNSAGGDLLQQAFQQVVDEEDQDGAAGDFVAFLHSDAAGESQVIQLTAEQAAALGITFKVDDEPLQQLPAETTPGFQEFEQPQEQQQVLSQKESQRIINELTQSGLLKHSDAADQSSFCDWTVQQSNGDCESYQQDVMDSNITLETMKLDGLQQEQRSDVTEHSNQSNGLIQEQEVPKSVEAQCNENLLENRIQFSIASNNEQTDSITESQAQILQRYPVILPSSQFIIKPAQTVLTPVKNIRILPNTSKITTTAQTSQNSLLLPKATLLNTVSPRLLKAMPMGTQFLSTANNIPTQILNTSRMFAKTSDSSSTQVANEPLCRSTKINTVPTQLTQNLIRQSPAQKPVQTQIQKGNLQQFFTPVLKTSNVHTAGKNASLLNNNASKLNTSTLSYKTVQYPSQMLKTTHVKSPVASLSTSKNKNANTPVIFRTTPVMKSDDHKPTSMSTPIMRTQTSNTPVSILKPQAKAVSSNFIKQSLPTTFVAHKSPQTKPIELSESLGLKTLAAAKLKQSMNSFIKNIKKKTVPTSIPAKQESTDANKPLGSSENPIQIVQQGTTFHSMQHLTQAQLKQIAQVLHQRSQDSTNPNEKVVYRLVFPDEADLKMKSPTSLLKNRNGKRGRPKKSAIKPPTAPAKPVPEEEPEDSKISHFQDDRKKVVARTRSGRLSRPPRHMVRDYKHLHHLDFMQPDLDDSDGGYSDYNTNGGSNNAGGITNGTGKAELEDGTGHRTELLAGLEMPKRKISDHFRCPTCSKIYLGRTRMARHFEMHPDHGSIDLLPPPTVDPDPNKTPLQDPLKRKGKKRGPWAYVTPEAKSERRQLKLREAISVCENTEIAKIAGKPVANALSLFDLLLLKSGNNVRTFLSEIKELVERIREKTSTMLSIANNEDKLNENVVDLNGELLCDVLALNSGFYRVNEAVCSEEPETEERNPSETFEIEGEIPPPKKQKTDGVLEEGKENIEERLSSGFSESSDLSVSDFLNERRNDSIVTSANCPEVLSALTLIPKNNSAFSTNEVSTKVNNVSKGLNSGAEIQTTDNPGFQKLSINVSAKSSPGFMKEATFTKLGENLDSSCNDVFTKFNGNYDQNKLENLERTFIKLEPTEEGFIKLENGMLGAFHQEIEDFGKIQNNGFHYVSSGASDGFRKLVPKTPTSSVTVPNDDNIKIDDENNDHEIDDNSVQITTSSCSSNNPESSIFEASDNLDISKMTNYDHITHLDILNSSGAIDKNLLIDEKLVEHLHLVDNSNIVDELVSERLKSMMPENLLESNLLHSNDNLDTELDFDELSEEFNRNTRS</sequence>
<feature type="domain" description="C2H2-type" evidence="3">
    <location>
        <begin position="757"/>
        <end position="784"/>
    </location>
</feature>
<dbReference type="InterPro" id="IPR039946">
    <property type="entry name" value="ZN839"/>
</dbReference>
<evidence type="ECO:0000259" key="3">
    <source>
        <dbReference type="PROSITE" id="PS50157"/>
    </source>
</evidence>
<feature type="region of interest" description="Disordered" evidence="2">
    <location>
        <begin position="934"/>
        <end position="962"/>
    </location>
</feature>
<dbReference type="PROSITE" id="PS50157">
    <property type="entry name" value="ZINC_FINGER_C2H2_2"/>
    <property type="match status" value="1"/>
</dbReference>
<feature type="region of interest" description="Disordered" evidence="2">
    <location>
        <begin position="617"/>
        <end position="680"/>
    </location>
</feature>
<organism evidence="4 5">
    <name type="scientific">Nasonia vitripennis</name>
    <name type="common">Parasitic wasp</name>
    <dbReference type="NCBI Taxonomy" id="7425"/>
    <lineage>
        <taxon>Eukaryota</taxon>
        <taxon>Metazoa</taxon>
        <taxon>Ecdysozoa</taxon>
        <taxon>Arthropoda</taxon>
        <taxon>Hexapoda</taxon>
        <taxon>Insecta</taxon>
        <taxon>Pterygota</taxon>
        <taxon>Neoptera</taxon>
        <taxon>Endopterygota</taxon>
        <taxon>Hymenoptera</taxon>
        <taxon>Apocrita</taxon>
        <taxon>Proctotrupomorpha</taxon>
        <taxon>Chalcidoidea</taxon>
        <taxon>Pteromalidae</taxon>
        <taxon>Pteromalinae</taxon>
        <taxon>Nasonia</taxon>
    </lineage>
</organism>
<keyword evidence="1" id="KW-0862">Zinc</keyword>
<proteinExistence type="predicted"/>
<feature type="region of interest" description="Disordered" evidence="2">
    <location>
        <begin position="790"/>
        <end position="814"/>
    </location>
</feature>
<dbReference type="InterPro" id="IPR013087">
    <property type="entry name" value="Znf_C2H2_type"/>
</dbReference>
<dbReference type="PANTHER" id="PTHR16116">
    <property type="entry name" value="ZINC FINGER PROTEIN 839"/>
    <property type="match status" value="1"/>
</dbReference>
<feature type="compositionally biased region" description="Basic and acidic residues" evidence="2">
    <location>
        <begin position="655"/>
        <end position="667"/>
    </location>
</feature>
<gene>
    <name evidence="4" type="primary">100679300</name>
</gene>
<dbReference type="EnsemblMetazoa" id="XM_008205934">
    <property type="protein sequence ID" value="XP_008204156"/>
    <property type="gene ID" value="LOC100679300"/>
</dbReference>
<dbReference type="Pfam" id="PF15961">
    <property type="entry name" value="DUF4764"/>
    <property type="match status" value="1"/>
</dbReference>